<evidence type="ECO:0000256" key="2">
    <source>
        <dbReference type="PROSITE-ProRule" id="PRU00339"/>
    </source>
</evidence>
<dbReference type="PANTHER" id="PTHR10039:SF17">
    <property type="entry name" value="FUNGAL STAND N-TERMINAL GOODBYE DOMAIN-CONTAINING PROTEIN-RELATED"/>
    <property type="match status" value="1"/>
</dbReference>
<sequence length="1373" mass="156297">MQAVVRGNVPVGTDPVINEQLAEAWKDMGECMSQLAKMSNGKNYDENLKPSDVMENLNAVQNLRKQTSAQWKKIKNGFNNTLTMIGIVGGMVADAASQVFAPAGQCYNALNFVINAYKGYQSIFETLNTLFEKCAEFLQRLPKYVKGKMSPELSVISCKVLRHFVTVCEDALKIRSSARFKAKTMFKIALFSQNDFSDSLAQMDELTKKEALEVAADTYVNAAEAADHSRYARNILEEEQSERKEEKQEKKDKNILLDTLMFNKSADTWDGNAQAPIATWGSTYQRIRQNHVEGTGNWLLQDRLFKAWKNKDGGSPILAIVGGEASGKSYLASTVISHLRTEGFDTELTTRNLVAFYFMNKKNANAGVDSLGKSIIWQFAQSDPSYMQSVALTCEKARYIDPKEFLTQLLLANRKELEGIDATFYIVINKIGDDHDNVHDGVLNFLRNLLQSKNRSVRVLFTATQGTADKLKRNGVTCPTISMSENTDDVRKYINARMDKIDVLTETSDSEDDAVDDLRKSIQSKLLAQTGGNYYMIDTILTQISGLDYDKDIQSALDGAGKSMAQHIDDDVRKLNDTSTIKDLEEINEVILWITFAQERMTVEMMKAVLQFKNKATSLRPLEERLQKFLLFEIDNEGYVNFRSNKILATIPERALTAEKRQKNDEVVKKSEVDIIRHFLGTVCPPHLVQKLELEQHFQQKLSPRQEQIYQEDKNTAHFQLARACIFVLANEDSDRLRVLRGYAARQLLHHMNEVDLAAIGRDVKAQIGRDLVKLFFKGESIDNLLWANRPLPRLPVWIFDDGAVGVIYRWLKDTAIVVNVDDQEKKWLETILDGEQHPARTLSEPSAVRLAWYCFQDPSSEDLTHAAFEIVSLFLSQFPEETPSTADNTRPTLSPDVIESWCQRKLQVEIRDSLWHTQMAIVLNRLSDRFNAEENCREALNLDKKNWRASFLLSKIVISDSEATEILNRLVRHCEGDTIWMKEHQKDLAEMLYILGNRYWEKGKFEKAINNYTACIDHDPTMYQSALNILSQYDGSQNWNCMVALIEQIRSKSKLKSMAIALAIHDEFHVYLRHAVVNTGRFDVLDQVYTDAIQTATSHKNYVVSFTLRRSFARALTVKLPVPLGQITGLLEDAARDVPYTNLDLAAAFFLVGYRLGAIYLGNAREAREAGKEDEANAWLRQMADIIPEQVTEDQMRLPLRLFAARYHHIYGNHEAARSAAHNTLKIAMELLGDNDSTNDIFAYTKILYAVIPFEDIDNATAALAMMKLEAPEGRFSMSCSCQCGHAWDVPGDMWWCMDCINVVLTSKCKNEVKDPKFVTSVCHQRHDHLYIPKWDEEKMKTVPKDLVPWRDEVIDMKKWKGKITKTYNLTK</sequence>
<dbReference type="SMART" id="SM00028">
    <property type="entry name" value="TPR"/>
    <property type="match status" value="2"/>
</dbReference>
<dbReference type="PANTHER" id="PTHR10039">
    <property type="entry name" value="AMELOGENIN"/>
    <property type="match status" value="1"/>
</dbReference>
<name>A0A9W9NE40_9EURO</name>
<accession>A0A9W9NE40</accession>
<feature type="domain" description="Nephrocystin 3-like N-terminal" evidence="4">
    <location>
        <begin position="294"/>
        <end position="462"/>
    </location>
</feature>
<dbReference type="Proteomes" id="UP001150904">
    <property type="component" value="Unassembled WGS sequence"/>
</dbReference>
<feature type="domain" description="Fungal STAND N-terminal Goodbye" evidence="3">
    <location>
        <begin position="42"/>
        <end position="144"/>
    </location>
</feature>
<comment type="caution">
    <text evidence="5">The sequence shown here is derived from an EMBL/GenBank/DDBJ whole genome shotgun (WGS) entry which is preliminary data.</text>
</comment>
<organism evidence="5 6">
    <name type="scientific">Penicillium cinerascens</name>
    <dbReference type="NCBI Taxonomy" id="70096"/>
    <lineage>
        <taxon>Eukaryota</taxon>
        <taxon>Fungi</taxon>
        <taxon>Dikarya</taxon>
        <taxon>Ascomycota</taxon>
        <taxon>Pezizomycotina</taxon>
        <taxon>Eurotiomycetes</taxon>
        <taxon>Eurotiomycetidae</taxon>
        <taxon>Eurotiales</taxon>
        <taxon>Aspergillaceae</taxon>
        <taxon>Penicillium</taxon>
    </lineage>
</organism>
<evidence type="ECO:0000313" key="6">
    <source>
        <dbReference type="Proteomes" id="UP001150904"/>
    </source>
</evidence>
<dbReference type="Pfam" id="PF17109">
    <property type="entry name" value="Goodbye"/>
    <property type="match status" value="1"/>
</dbReference>
<dbReference type="SUPFAM" id="SSF52540">
    <property type="entry name" value="P-loop containing nucleoside triphosphate hydrolases"/>
    <property type="match status" value="1"/>
</dbReference>
<dbReference type="Gene3D" id="1.25.40.10">
    <property type="entry name" value="Tetratricopeptide repeat domain"/>
    <property type="match status" value="1"/>
</dbReference>
<dbReference type="InterPro" id="IPR019734">
    <property type="entry name" value="TPR_rpt"/>
</dbReference>
<keyword evidence="6" id="KW-1185">Reference proteome</keyword>
<dbReference type="RefSeq" id="XP_058312746.1">
    <property type="nucleotide sequence ID" value="XM_058447335.1"/>
</dbReference>
<dbReference type="Pfam" id="PF24883">
    <property type="entry name" value="NPHP3_N"/>
    <property type="match status" value="1"/>
</dbReference>
<dbReference type="InterPro" id="IPR031350">
    <property type="entry name" value="Goodbye_dom"/>
</dbReference>
<reference evidence="5" key="2">
    <citation type="journal article" date="2023" name="IMA Fungus">
        <title>Comparative genomic study of the Penicillium genus elucidates a diverse pangenome and 15 lateral gene transfer events.</title>
        <authorList>
            <person name="Petersen C."/>
            <person name="Sorensen T."/>
            <person name="Nielsen M.R."/>
            <person name="Sondergaard T.E."/>
            <person name="Sorensen J.L."/>
            <person name="Fitzpatrick D.A."/>
            <person name="Frisvad J.C."/>
            <person name="Nielsen K.L."/>
        </authorList>
    </citation>
    <scope>NUCLEOTIDE SEQUENCE</scope>
    <source>
        <strain evidence="5">IBT 15544</strain>
    </source>
</reference>
<dbReference type="GeneID" id="83174635"/>
<protein>
    <recommendedName>
        <fullName evidence="7">Fungal STAND N-terminal Goodbye domain-containing protein</fullName>
    </recommendedName>
</protein>
<dbReference type="OrthoDB" id="2913095at2759"/>
<evidence type="ECO:0000259" key="3">
    <source>
        <dbReference type="Pfam" id="PF17109"/>
    </source>
</evidence>
<dbReference type="InterPro" id="IPR027417">
    <property type="entry name" value="P-loop_NTPase"/>
</dbReference>
<evidence type="ECO:0000259" key="4">
    <source>
        <dbReference type="Pfam" id="PF24883"/>
    </source>
</evidence>
<dbReference type="SUPFAM" id="SSF48452">
    <property type="entry name" value="TPR-like"/>
    <property type="match status" value="1"/>
</dbReference>
<evidence type="ECO:0000313" key="5">
    <source>
        <dbReference type="EMBL" id="KAJ5218173.1"/>
    </source>
</evidence>
<proteinExistence type="predicted"/>
<evidence type="ECO:0008006" key="7">
    <source>
        <dbReference type="Google" id="ProtNLM"/>
    </source>
</evidence>
<dbReference type="InterPro" id="IPR011990">
    <property type="entry name" value="TPR-like_helical_dom_sf"/>
</dbReference>
<gene>
    <name evidence="5" type="ORF">N7498_000272</name>
</gene>
<dbReference type="EMBL" id="JAPQKR010000004">
    <property type="protein sequence ID" value="KAJ5218173.1"/>
    <property type="molecule type" value="Genomic_DNA"/>
</dbReference>
<feature type="repeat" description="TPR" evidence="2">
    <location>
        <begin position="990"/>
        <end position="1023"/>
    </location>
</feature>
<dbReference type="InterPro" id="IPR056884">
    <property type="entry name" value="NPHP3-like_N"/>
</dbReference>
<dbReference type="PROSITE" id="PS50005">
    <property type="entry name" value="TPR"/>
    <property type="match status" value="1"/>
</dbReference>
<keyword evidence="2" id="KW-0802">TPR repeat</keyword>
<keyword evidence="1" id="KW-0677">Repeat</keyword>
<evidence type="ECO:0000256" key="1">
    <source>
        <dbReference type="ARBA" id="ARBA00022737"/>
    </source>
</evidence>
<reference evidence="5" key="1">
    <citation type="submission" date="2022-12" db="EMBL/GenBank/DDBJ databases">
        <authorList>
            <person name="Petersen C."/>
        </authorList>
    </citation>
    <scope>NUCLEOTIDE SEQUENCE</scope>
    <source>
        <strain evidence="5">IBT 15544</strain>
    </source>
</reference>